<dbReference type="GO" id="GO:0004518">
    <property type="term" value="F:nuclease activity"/>
    <property type="evidence" value="ECO:0007669"/>
    <property type="project" value="UniProtKB-KW"/>
</dbReference>
<evidence type="ECO:0000313" key="10">
    <source>
        <dbReference type="Proteomes" id="UP000838878"/>
    </source>
</evidence>
<comment type="subcellular location">
    <subcellularLocation>
        <location evidence="2">Nucleus</location>
    </subcellularLocation>
</comment>
<organism evidence="9 10">
    <name type="scientific">Brenthis ino</name>
    <name type="common">lesser marbled fritillary</name>
    <dbReference type="NCBI Taxonomy" id="405034"/>
    <lineage>
        <taxon>Eukaryota</taxon>
        <taxon>Metazoa</taxon>
        <taxon>Ecdysozoa</taxon>
        <taxon>Arthropoda</taxon>
        <taxon>Hexapoda</taxon>
        <taxon>Insecta</taxon>
        <taxon>Pterygota</taxon>
        <taxon>Neoptera</taxon>
        <taxon>Endopterygota</taxon>
        <taxon>Lepidoptera</taxon>
        <taxon>Glossata</taxon>
        <taxon>Ditrysia</taxon>
        <taxon>Papilionoidea</taxon>
        <taxon>Nymphalidae</taxon>
        <taxon>Heliconiinae</taxon>
        <taxon>Argynnini</taxon>
        <taxon>Brenthis</taxon>
    </lineage>
</organism>
<evidence type="ECO:0000256" key="7">
    <source>
        <dbReference type="ARBA" id="ARBA00023242"/>
    </source>
</evidence>
<dbReference type="Pfam" id="PF07177">
    <property type="entry name" value="Neuralized"/>
    <property type="match status" value="1"/>
</dbReference>
<evidence type="ECO:0000256" key="5">
    <source>
        <dbReference type="ARBA" id="ARBA00022723"/>
    </source>
</evidence>
<evidence type="ECO:0000259" key="8">
    <source>
        <dbReference type="PROSITE" id="PS51065"/>
    </source>
</evidence>
<feature type="domain" description="NHR" evidence="8">
    <location>
        <begin position="1"/>
        <end position="175"/>
    </location>
</feature>
<dbReference type="SMART" id="SM00588">
    <property type="entry name" value="NEUZ"/>
    <property type="match status" value="1"/>
</dbReference>
<dbReference type="InterPro" id="IPR045249">
    <property type="entry name" value="HARBI1-like"/>
</dbReference>
<evidence type="ECO:0000256" key="1">
    <source>
        <dbReference type="ARBA" id="ARBA00001968"/>
    </source>
</evidence>
<dbReference type="PANTHER" id="PTHR22930:SF286">
    <property type="entry name" value="NUCLEASE HARBI1"/>
    <property type="match status" value="1"/>
</dbReference>
<dbReference type="OrthoDB" id="2430314at2759"/>
<dbReference type="CDD" id="cd12887">
    <property type="entry name" value="SPRY_NHR_like"/>
    <property type="match status" value="1"/>
</dbReference>
<keyword evidence="4" id="KW-0540">Nuclease</keyword>
<keyword evidence="5" id="KW-0479">Metal-binding</keyword>
<comment type="similarity">
    <text evidence="3">Belongs to the HARBI1 family.</text>
</comment>
<dbReference type="InterPro" id="IPR027806">
    <property type="entry name" value="HARBI1_dom"/>
</dbReference>
<comment type="cofactor">
    <cofactor evidence="1">
        <name>a divalent metal cation</name>
        <dbReference type="ChEBI" id="CHEBI:60240"/>
    </cofactor>
</comment>
<dbReference type="PROSITE" id="PS51065">
    <property type="entry name" value="NHR"/>
    <property type="match status" value="1"/>
</dbReference>
<keyword evidence="10" id="KW-1185">Reference proteome</keyword>
<evidence type="ECO:0000256" key="6">
    <source>
        <dbReference type="ARBA" id="ARBA00022801"/>
    </source>
</evidence>
<keyword evidence="7" id="KW-0539">Nucleus</keyword>
<name>A0A8J9Y7G6_9NEOP</name>
<dbReference type="EMBL" id="OV170231">
    <property type="protein sequence ID" value="CAH0716160.1"/>
    <property type="molecule type" value="Genomic_DNA"/>
</dbReference>
<evidence type="ECO:0000256" key="2">
    <source>
        <dbReference type="ARBA" id="ARBA00004123"/>
    </source>
</evidence>
<evidence type="ECO:0000313" key="9">
    <source>
        <dbReference type="EMBL" id="CAH0716160.1"/>
    </source>
</evidence>
<dbReference type="GO" id="GO:0046872">
    <property type="term" value="F:metal ion binding"/>
    <property type="evidence" value="ECO:0007669"/>
    <property type="project" value="UniProtKB-KW"/>
</dbReference>
<dbReference type="Proteomes" id="UP000838878">
    <property type="component" value="Chromosome 11"/>
</dbReference>
<evidence type="ECO:0000256" key="4">
    <source>
        <dbReference type="ARBA" id="ARBA00022722"/>
    </source>
</evidence>
<feature type="non-terminal residue" evidence="9">
    <location>
        <position position="337"/>
    </location>
</feature>
<keyword evidence="6" id="KW-0378">Hydrolase</keyword>
<accession>A0A8J9Y7G6</accession>
<dbReference type="Pfam" id="PF13359">
    <property type="entry name" value="DDE_Tnp_4"/>
    <property type="match status" value="1"/>
</dbReference>
<dbReference type="GO" id="GO:0005634">
    <property type="term" value="C:nucleus"/>
    <property type="evidence" value="ECO:0007669"/>
    <property type="project" value="UniProtKB-SubCell"/>
</dbReference>
<gene>
    <name evidence="9" type="ORF">BINO364_LOCUS2980</name>
</gene>
<dbReference type="InterPro" id="IPR006573">
    <property type="entry name" value="NHR_dom"/>
</dbReference>
<dbReference type="InterPro" id="IPR043136">
    <property type="entry name" value="B30.2/SPRY_sf"/>
</dbReference>
<dbReference type="Gene3D" id="2.60.120.920">
    <property type="match status" value="1"/>
</dbReference>
<proteinExistence type="inferred from homology"/>
<reference evidence="9" key="1">
    <citation type="submission" date="2021-12" db="EMBL/GenBank/DDBJ databases">
        <authorList>
            <person name="Martin H S."/>
        </authorList>
    </citation>
    <scope>NUCLEOTIDE SEQUENCE</scope>
</reference>
<sequence>MRFHRRCGDRVTLLHDNTTAVRNFVEFNHGLILSAEPIVDDVVFEVCIDRKVNVWNGSLEIGVTTLDPEYMELPATATKLRNTAWIVCGDLHKINQSTASKIVAKISKALALKVRQFIKFPNVSEQGNVKVMYHRIAGFPGVIGCIDCTHIPIKNPNRQIGEVFRNRKGWFSINVQLVCGPRMEIYDIVARWPGSVHDSRIFVNSRCYMRFEDGDITGLLIGDSGYGQSSYMYTPVYNPQTQPEIRYNRAHITTRNVIERLNGVWKRRFACLNRKLQNNLENTCNIVVACAVLHNISITTNQEMPEPITHDDVPVSNSSDTERGSLIRGTFIARHFN</sequence>
<evidence type="ECO:0000256" key="3">
    <source>
        <dbReference type="ARBA" id="ARBA00006958"/>
    </source>
</evidence>
<dbReference type="PANTHER" id="PTHR22930">
    <property type="match status" value="1"/>
</dbReference>
<protein>
    <recommendedName>
        <fullName evidence="8">NHR domain-containing protein</fullName>
    </recommendedName>
</protein>
<dbReference type="AlphaFoldDB" id="A0A8J9Y7G6"/>
<dbReference type="GO" id="GO:0016787">
    <property type="term" value="F:hydrolase activity"/>
    <property type="evidence" value="ECO:0007669"/>
    <property type="project" value="UniProtKB-KW"/>
</dbReference>